<accession>A0A1H4GB62</accession>
<dbReference type="SUPFAM" id="SSF52833">
    <property type="entry name" value="Thioredoxin-like"/>
    <property type="match status" value="1"/>
</dbReference>
<dbReference type="AlphaFoldDB" id="A0A1H4GB62"/>
<sequence>MTLEEWFQKGVTAQEYVDSMEKHQKDLIYIYEHFQVPTEDQIFFEQVQKQNLRVIVLTEDWCGDAMLNIPILLKFAEAGHMSVHILSRDENPELMDQYLTNGVSRSIPIFIFFDPEGNEVANWGPRAESIETFIQQARKSLPKHDPKDFELKQQQMFQFITKSYRDNQDFWKDVYESLKQSLKQLESSLP</sequence>
<dbReference type="STRING" id="571932.SAMN05421743_114100"/>
<dbReference type="InterPro" id="IPR036249">
    <property type="entry name" value="Thioredoxin-like_sf"/>
</dbReference>
<dbReference type="GO" id="GO:0016853">
    <property type="term" value="F:isomerase activity"/>
    <property type="evidence" value="ECO:0007669"/>
    <property type="project" value="UniProtKB-KW"/>
</dbReference>
<dbReference type="OrthoDB" id="6120799at2"/>
<name>A0A1H4GB62_9BACI</name>
<proteinExistence type="predicted"/>
<dbReference type="Gene3D" id="3.40.30.10">
    <property type="entry name" value="Glutaredoxin"/>
    <property type="match status" value="1"/>
</dbReference>
<dbReference type="Pfam" id="PF14595">
    <property type="entry name" value="Thioredoxin_9"/>
    <property type="match status" value="1"/>
</dbReference>
<dbReference type="CDD" id="cd02947">
    <property type="entry name" value="TRX_family"/>
    <property type="match status" value="1"/>
</dbReference>
<protein>
    <submittedName>
        <fullName evidence="1">Thiol-disulfide isomerase or thioredoxin</fullName>
    </submittedName>
</protein>
<dbReference type="EMBL" id="FNQR01000014">
    <property type="protein sequence ID" value="SEB05932.1"/>
    <property type="molecule type" value="Genomic_DNA"/>
</dbReference>
<keyword evidence="2" id="KW-1185">Reference proteome</keyword>
<organism evidence="1 2">
    <name type="scientific">Thalassobacillus cyri</name>
    <dbReference type="NCBI Taxonomy" id="571932"/>
    <lineage>
        <taxon>Bacteria</taxon>
        <taxon>Bacillati</taxon>
        <taxon>Bacillota</taxon>
        <taxon>Bacilli</taxon>
        <taxon>Bacillales</taxon>
        <taxon>Bacillaceae</taxon>
        <taxon>Thalassobacillus</taxon>
    </lineage>
</organism>
<gene>
    <name evidence="1" type="ORF">SAMN05421743_114100</name>
</gene>
<dbReference type="RefSeq" id="WP_093045916.1">
    <property type="nucleotide sequence ID" value="NZ_FNQR01000014.1"/>
</dbReference>
<dbReference type="Proteomes" id="UP000198584">
    <property type="component" value="Unassembled WGS sequence"/>
</dbReference>
<reference evidence="1 2" key="1">
    <citation type="submission" date="2016-10" db="EMBL/GenBank/DDBJ databases">
        <authorList>
            <person name="de Groot N.N."/>
        </authorList>
    </citation>
    <scope>NUCLEOTIDE SEQUENCE [LARGE SCALE GENOMIC DNA]</scope>
    <source>
        <strain evidence="1 2">CCM7597</strain>
    </source>
</reference>
<evidence type="ECO:0000313" key="2">
    <source>
        <dbReference type="Proteomes" id="UP000198584"/>
    </source>
</evidence>
<evidence type="ECO:0000313" key="1">
    <source>
        <dbReference type="EMBL" id="SEB05932.1"/>
    </source>
</evidence>
<keyword evidence="1" id="KW-0413">Isomerase</keyword>